<reference evidence="16 17" key="1">
    <citation type="journal article" date="2005" name="Int. J. Syst. Evol. Microbiol.">
        <title>Bacillus cibi sp. nov., isolated from jeotgal, a traditional Korean fermented seafood.</title>
        <authorList>
            <person name="Yoon J.H."/>
            <person name="Lee C.H."/>
            <person name="Oh T.K."/>
        </authorList>
    </citation>
    <scope>NUCLEOTIDE SEQUENCE [LARGE SCALE GENOMIC DNA]</scope>
    <source>
        <strain evidence="16 17">DSM 16189</strain>
    </source>
</reference>
<dbReference type="Pfam" id="PF02518">
    <property type="entry name" value="HATPase_c"/>
    <property type="match status" value="1"/>
</dbReference>
<comment type="caution">
    <text evidence="16">The sequence shown here is derived from an EMBL/GenBank/DDBJ whole genome shotgun (WGS) entry which is preliminary data.</text>
</comment>
<evidence type="ECO:0000256" key="14">
    <source>
        <dbReference type="SAM" id="Phobius"/>
    </source>
</evidence>
<comment type="catalytic activity">
    <reaction evidence="1">
        <text>ATP + protein L-histidine = ADP + protein N-phospho-L-histidine.</text>
        <dbReference type="EC" id="2.7.13.3"/>
    </reaction>
</comment>
<dbReference type="Gene3D" id="1.10.287.130">
    <property type="match status" value="1"/>
</dbReference>
<dbReference type="SMART" id="SM00388">
    <property type="entry name" value="HisKA"/>
    <property type="match status" value="1"/>
</dbReference>
<dbReference type="Gene3D" id="3.30.565.10">
    <property type="entry name" value="Histidine kinase-like ATPase, C-terminal domain"/>
    <property type="match status" value="1"/>
</dbReference>
<keyword evidence="17" id="KW-1185">Reference proteome</keyword>
<dbReference type="PANTHER" id="PTHR45528:SF1">
    <property type="entry name" value="SENSOR HISTIDINE KINASE CPXA"/>
    <property type="match status" value="1"/>
</dbReference>
<comment type="subcellular location">
    <subcellularLocation>
        <location evidence="2">Cell membrane</location>
        <topology evidence="2">Multi-pass membrane protein</topology>
    </subcellularLocation>
</comment>
<dbReference type="PANTHER" id="PTHR45528">
    <property type="entry name" value="SENSOR HISTIDINE KINASE CPXA"/>
    <property type="match status" value="1"/>
</dbReference>
<organism evidence="16 17">
    <name type="scientific">Metabacillus indicus</name>
    <name type="common">Bacillus indicus</name>
    <dbReference type="NCBI Taxonomy" id="246786"/>
    <lineage>
        <taxon>Bacteria</taxon>
        <taxon>Bacillati</taxon>
        <taxon>Bacillota</taxon>
        <taxon>Bacilli</taxon>
        <taxon>Bacillales</taxon>
        <taxon>Bacillaceae</taxon>
        <taxon>Metabacillus</taxon>
    </lineage>
</organism>
<dbReference type="EC" id="2.7.13.3" evidence="3"/>
<dbReference type="PRINTS" id="PR00344">
    <property type="entry name" value="BCTRLSENSOR"/>
</dbReference>
<keyword evidence="4" id="KW-1003">Cell membrane</keyword>
<feature type="transmembrane region" description="Helical" evidence="14">
    <location>
        <begin position="277"/>
        <end position="296"/>
    </location>
</feature>
<evidence type="ECO:0000256" key="2">
    <source>
        <dbReference type="ARBA" id="ARBA00004651"/>
    </source>
</evidence>
<feature type="transmembrane region" description="Helical" evidence="14">
    <location>
        <begin position="440"/>
        <end position="458"/>
    </location>
</feature>
<accession>A0A084GNP0</accession>
<keyword evidence="9" id="KW-0418">Kinase</keyword>
<keyword evidence="12" id="KW-0902">Two-component regulatory system</keyword>
<dbReference type="InterPro" id="IPR036890">
    <property type="entry name" value="HATPase_C_sf"/>
</dbReference>
<keyword evidence="5" id="KW-0597">Phosphoprotein</keyword>
<evidence type="ECO:0000256" key="1">
    <source>
        <dbReference type="ARBA" id="ARBA00000085"/>
    </source>
</evidence>
<evidence type="ECO:0000256" key="12">
    <source>
        <dbReference type="ARBA" id="ARBA00023012"/>
    </source>
</evidence>
<proteinExistence type="predicted"/>
<keyword evidence="11 14" id="KW-1133">Transmembrane helix</keyword>
<sequence>MGTKWRSSLAFFFIIMMLTYGISGVFTGIANGDKYLFKNYFQSVEYQERVNYFANLLSLYELNGLTKEEAKKNINVSAEEIEEHRYRYGSLSEQIMNIEGQYDSDISAAKENGNTEVEKVLTEEKNKKIADITKNFKDDEHVREKILADKQKEIDRFFEENYKYTQAEYEANKDLFVYYLKSINSEEVYTNLPLSAKDDPKAFFTKKDMYHVENYSGARGYIYATDGFNYFGSGEFLNSFDGLQEKKFTGQIALPKNAPSDSEVMIELRDFQKSQTIYYVHSISGVLALLISVLLLRRRRLFDPILKSVWSDRYNRLPLDVRFVLAGIAFIGSMFSLFGVIDYYPFRYGYEWLYSFIFLILGACFISALIIQSFLLVHQMKNEGNLKKEWKTTLLYRLSKAVADAFLIQKVGIQLVILLGIVFGFGIGVVAVLFEPAFVLIYVPAFILIGIPAVLFMFKRIGYFNQIVANSNEIMLGNLETDLPVKGKSALAALASNMNALKHGVKTSQQKQVKSERLKTELITNVSHDLRTPLTSIISYTDLLKNPALTEDERASYIEIIDRKSQRLKILIEDLFEASKMASGSIELIKQKVDVSQLLQQALAEYNEAISESGLHFRVTYPDEPVYAVVDGQKMWRVFENLLGNILKYSMENTRVYITMKQSGSQAVISFKNVTKYELSENTDELFERFKRGDSSRHTEGSGLGLTIAKSIVDLHGGQLEIDVDGDLFKVTMILDAV</sequence>
<evidence type="ECO:0000313" key="16">
    <source>
        <dbReference type="EMBL" id="KEZ48952.1"/>
    </source>
</evidence>
<dbReference type="FunFam" id="1.10.287.130:FF:000008">
    <property type="entry name" value="Two-component sensor histidine kinase"/>
    <property type="match status" value="1"/>
</dbReference>
<dbReference type="InterPro" id="IPR050398">
    <property type="entry name" value="HssS/ArlS-like"/>
</dbReference>
<keyword evidence="6" id="KW-0808">Transferase</keyword>
<dbReference type="InterPro" id="IPR003661">
    <property type="entry name" value="HisK_dim/P_dom"/>
</dbReference>
<evidence type="ECO:0000256" key="5">
    <source>
        <dbReference type="ARBA" id="ARBA00022553"/>
    </source>
</evidence>
<dbReference type="STRING" id="246786.GS18_0216175"/>
<keyword evidence="13 14" id="KW-0472">Membrane</keyword>
<evidence type="ECO:0000259" key="15">
    <source>
        <dbReference type="PROSITE" id="PS50109"/>
    </source>
</evidence>
<feature type="domain" description="Histidine kinase" evidence="15">
    <location>
        <begin position="525"/>
        <end position="738"/>
    </location>
</feature>
<gene>
    <name evidence="16" type="ORF">GS18_0216175</name>
</gene>
<dbReference type="RefSeq" id="WP_029283085.1">
    <property type="nucleotide sequence ID" value="NZ_JNVC02000013.1"/>
</dbReference>
<dbReference type="Pfam" id="PF00512">
    <property type="entry name" value="HisKA"/>
    <property type="match status" value="1"/>
</dbReference>
<dbReference type="FunFam" id="3.30.565.10:FF:000013">
    <property type="entry name" value="Two-component sensor histidine kinase"/>
    <property type="match status" value="1"/>
</dbReference>
<evidence type="ECO:0000256" key="6">
    <source>
        <dbReference type="ARBA" id="ARBA00022679"/>
    </source>
</evidence>
<feature type="transmembrane region" description="Helical" evidence="14">
    <location>
        <begin position="415"/>
        <end position="434"/>
    </location>
</feature>
<evidence type="ECO:0000313" key="17">
    <source>
        <dbReference type="Proteomes" id="UP000028549"/>
    </source>
</evidence>
<dbReference type="GO" id="GO:0000155">
    <property type="term" value="F:phosphorelay sensor kinase activity"/>
    <property type="evidence" value="ECO:0007669"/>
    <property type="project" value="InterPro"/>
</dbReference>
<dbReference type="PROSITE" id="PS50109">
    <property type="entry name" value="HIS_KIN"/>
    <property type="match status" value="1"/>
</dbReference>
<dbReference type="CDD" id="cd00082">
    <property type="entry name" value="HisKA"/>
    <property type="match status" value="1"/>
</dbReference>
<evidence type="ECO:0000256" key="11">
    <source>
        <dbReference type="ARBA" id="ARBA00022989"/>
    </source>
</evidence>
<feature type="transmembrane region" description="Helical" evidence="14">
    <location>
        <begin position="9"/>
        <end position="30"/>
    </location>
</feature>
<dbReference type="AlphaFoldDB" id="A0A084GNP0"/>
<evidence type="ECO:0000256" key="10">
    <source>
        <dbReference type="ARBA" id="ARBA00022840"/>
    </source>
</evidence>
<dbReference type="SMART" id="SM00387">
    <property type="entry name" value="HATPase_c"/>
    <property type="match status" value="1"/>
</dbReference>
<dbReference type="InterPro" id="IPR004358">
    <property type="entry name" value="Sig_transdc_His_kin-like_C"/>
</dbReference>
<dbReference type="GO" id="GO:0005524">
    <property type="term" value="F:ATP binding"/>
    <property type="evidence" value="ECO:0007669"/>
    <property type="project" value="UniProtKB-KW"/>
</dbReference>
<keyword evidence="10" id="KW-0067">ATP-binding</keyword>
<evidence type="ECO:0000256" key="13">
    <source>
        <dbReference type="ARBA" id="ARBA00023136"/>
    </source>
</evidence>
<evidence type="ECO:0000256" key="4">
    <source>
        <dbReference type="ARBA" id="ARBA00022475"/>
    </source>
</evidence>
<feature type="transmembrane region" description="Helical" evidence="14">
    <location>
        <begin position="353"/>
        <end position="377"/>
    </location>
</feature>
<dbReference type="Proteomes" id="UP000028549">
    <property type="component" value="Unassembled WGS sequence"/>
</dbReference>
<evidence type="ECO:0000256" key="3">
    <source>
        <dbReference type="ARBA" id="ARBA00012438"/>
    </source>
</evidence>
<dbReference type="GO" id="GO:0005886">
    <property type="term" value="C:plasma membrane"/>
    <property type="evidence" value="ECO:0007669"/>
    <property type="project" value="UniProtKB-SubCell"/>
</dbReference>
<name>A0A084GNP0_METID</name>
<dbReference type="SUPFAM" id="SSF47384">
    <property type="entry name" value="Homodimeric domain of signal transducing histidine kinase"/>
    <property type="match status" value="1"/>
</dbReference>
<dbReference type="SUPFAM" id="SSF55874">
    <property type="entry name" value="ATPase domain of HSP90 chaperone/DNA topoisomerase II/histidine kinase"/>
    <property type="match status" value="1"/>
</dbReference>
<dbReference type="InterPro" id="IPR003594">
    <property type="entry name" value="HATPase_dom"/>
</dbReference>
<evidence type="ECO:0000256" key="8">
    <source>
        <dbReference type="ARBA" id="ARBA00022741"/>
    </source>
</evidence>
<dbReference type="EMBL" id="JNVC02000013">
    <property type="protein sequence ID" value="KEZ48952.1"/>
    <property type="molecule type" value="Genomic_DNA"/>
</dbReference>
<evidence type="ECO:0000256" key="7">
    <source>
        <dbReference type="ARBA" id="ARBA00022692"/>
    </source>
</evidence>
<protein>
    <recommendedName>
        <fullName evidence="3">histidine kinase</fullName>
        <ecNumber evidence="3">2.7.13.3</ecNumber>
    </recommendedName>
</protein>
<evidence type="ECO:0000256" key="9">
    <source>
        <dbReference type="ARBA" id="ARBA00022777"/>
    </source>
</evidence>
<keyword evidence="8" id="KW-0547">Nucleotide-binding</keyword>
<dbReference type="InterPro" id="IPR036097">
    <property type="entry name" value="HisK_dim/P_sf"/>
</dbReference>
<keyword evidence="7 14" id="KW-0812">Transmembrane</keyword>
<dbReference type="InterPro" id="IPR005467">
    <property type="entry name" value="His_kinase_dom"/>
</dbReference>
<dbReference type="OrthoDB" id="9792991at2"/>
<feature type="transmembrane region" description="Helical" evidence="14">
    <location>
        <begin position="317"/>
        <end position="341"/>
    </location>
</feature>